<evidence type="ECO:0008006" key="5">
    <source>
        <dbReference type="Google" id="ProtNLM"/>
    </source>
</evidence>
<feature type="compositionally biased region" description="Low complexity" evidence="2">
    <location>
        <begin position="646"/>
        <end position="674"/>
    </location>
</feature>
<evidence type="ECO:0000256" key="1">
    <source>
        <dbReference type="SAM" id="Coils"/>
    </source>
</evidence>
<dbReference type="Proteomes" id="UP001244341">
    <property type="component" value="Chromosome 4b"/>
</dbReference>
<keyword evidence="4" id="KW-1185">Reference proteome</keyword>
<feature type="region of interest" description="Disordered" evidence="2">
    <location>
        <begin position="620"/>
        <end position="674"/>
    </location>
</feature>
<evidence type="ECO:0000313" key="4">
    <source>
        <dbReference type="Proteomes" id="UP001244341"/>
    </source>
</evidence>
<keyword evidence="1" id="KW-0175">Coiled coil</keyword>
<feature type="coiled-coil region" evidence="1">
    <location>
        <begin position="463"/>
        <end position="497"/>
    </location>
</feature>
<protein>
    <recommendedName>
        <fullName evidence="5">Sfi1 spindle body domain-containing protein</fullName>
    </recommendedName>
</protein>
<gene>
    <name evidence="3" type="ORF">OEZ85_006293</name>
</gene>
<reference evidence="3 4" key="1">
    <citation type="submission" date="2023-05" db="EMBL/GenBank/DDBJ databases">
        <title>A 100% complete, gapless, phased diploid assembly of the Scenedesmus obliquus UTEX 3031 genome.</title>
        <authorList>
            <person name="Biondi T.C."/>
            <person name="Hanschen E.R."/>
            <person name="Kwon T."/>
            <person name="Eng W."/>
            <person name="Kruse C.P.S."/>
            <person name="Koehler S.I."/>
            <person name="Kunde Y."/>
            <person name="Gleasner C.D."/>
            <person name="You Mak K.T."/>
            <person name="Polle J."/>
            <person name="Hovde B.T."/>
            <person name="Starkenburg S.R."/>
        </authorList>
    </citation>
    <scope>NUCLEOTIDE SEQUENCE [LARGE SCALE GENOMIC DNA]</scope>
    <source>
        <strain evidence="3 4">DOE0152z</strain>
    </source>
</reference>
<organism evidence="3 4">
    <name type="scientific">Tetradesmus obliquus</name>
    <name type="common">Green alga</name>
    <name type="synonym">Acutodesmus obliquus</name>
    <dbReference type="NCBI Taxonomy" id="3088"/>
    <lineage>
        <taxon>Eukaryota</taxon>
        <taxon>Viridiplantae</taxon>
        <taxon>Chlorophyta</taxon>
        <taxon>core chlorophytes</taxon>
        <taxon>Chlorophyceae</taxon>
        <taxon>CS clade</taxon>
        <taxon>Sphaeropleales</taxon>
        <taxon>Scenedesmaceae</taxon>
        <taxon>Tetradesmus</taxon>
    </lineage>
</organism>
<sequence length="780" mass="85450">MESGHGVRASAVSTRYSHDDEQMSIASDQETADGSLRKPGPPVFEGDLSEWGRTALENFYDEDDQSISSSHPTMSSGISPRDTQQRVKPFDLEAARETLAYNAGMFSRAQALRRDGTAPAALGIADDLPDRMAYQQLNILAGMAGKVQDAILHNKRIFEQRMMQQDRALLRKVLGGWRAVRYGSVAKQALLRRAAARIGRGALARAFFAWKDELHLVDRNLAMKRKVAATIARGLMKRSFLAWQRLAQERWWKNQLVMREREVALLEGKIRGFEKRPIQVLQKRRMRATMQAWFAAAAGRREKRLAMARAGRFWAKQQLGKAWNSWVDHVETSARRRVLSQKVVARCKQLELAAAWNSWQEVVVAKQAKQIKLTKAAKQWHQALESRAWRSWQDAAAQAKARRKIAARWMQPAKARVLSGWLDYVEWKQRSRLVVGRALAKLRHGMMATAFLAWLEEAQAAKLEATLATKQGTEESLAKLQAENERLRRDNERFVRLIDSGEWGRGRVAELVSAGEVMRGERDALLKLIGSLRREFEAVAAAKGCQEDELRLLKEKMTVGGPARNRLLVKGGSSFNALVRAMKQDLIDNGTAAKDPALLYEIDKARQRFCVHWFSCARSADSGRPVSGKPRPAGYSSSTPSMRGTLAGSSSSSSPKPGASLPGRHSSPYSPSAAAAAAAGRPSWDGAANVQYESESLHSTLSVEAGARSPGGAAVQGPAMSTQRVLQALSGLSPAQVDQLEAAVKAGAATTAGAGSSSSSAAAAVTGAAALRSAGRRPGY</sequence>
<name>A0ABY8TU44_TETOB</name>
<accession>A0ABY8TU44</accession>
<feature type="region of interest" description="Disordered" evidence="2">
    <location>
        <begin position="1"/>
        <end position="48"/>
    </location>
</feature>
<dbReference type="EMBL" id="CP126211">
    <property type="protein sequence ID" value="WIA12641.1"/>
    <property type="molecule type" value="Genomic_DNA"/>
</dbReference>
<evidence type="ECO:0000313" key="3">
    <source>
        <dbReference type="EMBL" id="WIA12641.1"/>
    </source>
</evidence>
<proteinExistence type="predicted"/>
<feature type="region of interest" description="Disordered" evidence="2">
    <location>
        <begin position="61"/>
        <end position="85"/>
    </location>
</feature>
<feature type="compositionally biased region" description="Polar residues" evidence="2">
    <location>
        <begin position="66"/>
        <end position="82"/>
    </location>
</feature>
<evidence type="ECO:0000256" key="2">
    <source>
        <dbReference type="SAM" id="MobiDB-lite"/>
    </source>
</evidence>